<dbReference type="AlphaFoldDB" id="A0AAE1RBH2"/>
<dbReference type="Proteomes" id="UP001291623">
    <property type="component" value="Unassembled WGS sequence"/>
</dbReference>
<gene>
    <name evidence="1" type="ORF">RND71_034538</name>
</gene>
<evidence type="ECO:0000313" key="1">
    <source>
        <dbReference type="EMBL" id="KAK4348199.1"/>
    </source>
</evidence>
<sequence>MDLGFVDLNMMMVVNPCSYIGFSGTKWATSNRSDSRSSRGNIHSVNLQTKDLRSPCVLALCTGTAEFEAARRTSPITELSEQKRSNEKMLMNLTCLLIHTLFWNGDSLSIS</sequence>
<evidence type="ECO:0000313" key="2">
    <source>
        <dbReference type="Proteomes" id="UP001291623"/>
    </source>
</evidence>
<dbReference type="EMBL" id="JAVYJV010000018">
    <property type="protein sequence ID" value="KAK4348199.1"/>
    <property type="molecule type" value="Genomic_DNA"/>
</dbReference>
<organism evidence="1 2">
    <name type="scientific">Anisodus tanguticus</name>
    <dbReference type="NCBI Taxonomy" id="243964"/>
    <lineage>
        <taxon>Eukaryota</taxon>
        <taxon>Viridiplantae</taxon>
        <taxon>Streptophyta</taxon>
        <taxon>Embryophyta</taxon>
        <taxon>Tracheophyta</taxon>
        <taxon>Spermatophyta</taxon>
        <taxon>Magnoliopsida</taxon>
        <taxon>eudicotyledons</taxon>
        <taxon>Gunneridae</taxon>
        <taxon>Pentapetalae</taxon>
        <taxon>asterids</taxon>
        <taxon>lamiids</taxon>
        <taxon>Solanales</taxon>
        <taxon>Solanaceae</taxon>
        <taxon>Solanoideae</taxon>
        <taxon>Hyoscyameae</taxon>
        <taxon>Anisodus</taxon>
    </lineage>
</organism>
<proteinExistence type="predicted"/>
<name>A0AAE1RBH2_9SOLA</name>
<reference evidence="1" key="1">
    <citation type="submission" date="2023-12" db="EMBL/GenBank/DDBJ databases">
        <title>Genome assembly of Anisodus tanguticus.</title>
        <authorList>
            <person name="Wang Y.-J."/>
        </authorList>
    </citation>
    <scope>NUCLEOTIDE SEQUENCE</scope>
    <source>
        <strain evidence="1">KB-2021</strain>
        <tissue evidence="1">Leaf</tissue>
    </source>
</reference>
<accession>A0AAE1RBH2</accession>
<comment type="caution">
    <text evidence="1">The sequence shown here is derived from an EMBL/GenBank/DDBJ whole genome shotgun (WGS) entry which is preliminary data.</text>
</comment>
<keyword evidence="2" id="KW-1185">Reference proteome</keyword>
<protein>
    <submittedName>
        <fullName evidence="1">Uncharacterized protein</fullName>
    </submittedName>
</protein>